<organism evidence="1 2">
    <name type="scientific">Daedalea quercina L-15889</name>
    <dbReference type="NCBI Taxonomy" id="1314783"/>
    <lineage>
        <taxon>Eukaryota</taxon>
        <taxon>Fungi</taxon>
        <taxon>Dikarya</taxon>
        <taxon>Basidiomycota</taxon>
        <taxon>Agaricomycotina</taxon>
        <taxon>Agaricomycetes</taxon>
        <taxon>Polyporales</taxon>
        <taxon>Fomitopsis</taxon>
    </lineage>
</organism>
<dbReference type="Gene3D" id="3.40.50.720">
    <property type="entry name" value="NAD(P)-binding Rossmann-like Domain"/>
    <property type="match status" value="1"/>
</dbReference>
<dbReference type="GO" id="GO:0016616">
    <property type="term" value="F:oxidoreductase activity, acting on the CH-OH group of donors, NAD or NADP as acceptor"/>
    <property type="evidence" value="ECO:0007669"/>
    <property type="project" value="TreeGrafter"/>
</dbReference>
<accession>A0A165MMW9</accession>
<reference evidence="1 2" key="1">
    <citation type="journal article" date="2016" name="Mol. Biol. Evol.">
        <title>Comparative Genomics of Early-Diverging Mushroom-Forming Fungi Provides Insights into the Origins of Lignocellulose Decay Capabilities.</title>
        <authorList>
            <person name="Nagy L.G."/>
            <person name="Riley R."/>
            <person name="Tritt A."/>
            <person name="Adam C."/>
            <person name="Daum C."/>
            <person name="Floudas D."/>
            <person name="Sun H."/>
            <person name="Yadav J.S."/>
            <person name="Pangilinan J."/>
            <person name="Larsson K.H."/>
            <person name="Matsuura K."/>
            <person name="Barry K."/>
            <person name="Labutti K."/>
            <person name="Kuo R."/>
            <person name="Ohm R.A."/>
            <person name="Bhattacharya S.S."/>
            <person name="Shirouzu T."/>
            <person name="Yoshinaga Y."/>
            <person name="Martin F.M."/>
            <person name="Grigoriev I.V."/>
            <person name="Hibbett D.S."/>
        </authorList>
    </citation>
    <scope>NUCLEOTIDE SEQUENCE [LARGE SCALE GENOMIC DNA]</scope>
    <source>
        <strain evidence="1 2">L-15889</strain>
    </source>
</reference>
<protein>
    <submittedName>
        <fullName evidence="1">NAD(P)-binding protein</fullName>
    </submittedName>
</protein>
<dbReference type="PRINTS" id="PR00081">
    <property type="entry name" value="GDHRDH"/>
</dbReference>
<proteinExistence type="predicted"/>
<dbReference type="InterPro" id="IPR002347">
    <property type="entry name" value="SDR_fam"/>
</dbReference>
<evidence type="ECO:0000313" key="1">
    <source>
        <dbReference type="EMBL" id="KZT65898.1"/>
    </source>
</evidence>
<dbReference type="PANTHER" id="PTHR45458">
    <property type="entry name" value="SHORT-CHAIN DEHYDROGENASE/REDUCTASE SDR"/>
    <property type="match status" value="1"/>
</dbReference>
<dbReference type="InterPro" id="IPR052184">
    <property type="entry name" value="SDR_enzymes"/>
</dbReference>
<dbReference type="Pfam" id="PF00106">
    <property type="entry name" value="adh_short"/>
    <property type="match status" value="1"/>
</dbReference>
<dbReference type="AlphaFoldDB" id="A0A165MMW9"/>
<dbReference type="SUPFAM" id="SSF51735">
    <property type="entry name" value="NAD(P)-binding Rossmann-fold domains"/>
    <property type="match status" value="1"/>
</dbReference>
<dbReference type="InterPro" id="IPR036291">
    <property type="entry name" value="NAD(P)-bd_dom_sf"/>
</dbReference>
<dbReference type="EMBL" id="KV429098">
    <property type="protein sequence ID" value="KZT65898.1"/>
    <property type="molecule type" value="Genomic_DNA"/>
</dbReference>
<keyword evidence="2" id="KW-1185">Reference proteome</keyword>
<dbReference type="PANTHER" id="PTHR45458:SF3">
    <property type="entry name" value="CHAIN DEHYDROGENASE (ATSC), PUTATIVE-RELATED"/>
    <property type="match status" value="1"/>
</dbReference>
<evidence type="ECO:0000313" key="2">
    <source>
        <dbReference type="Proteomes" id="UP000076727"/>
    </source>
</evidence>
<sequence>MPSYLVVGSSRGIGLEFVRQLAQNADNTVFATARNKQTATHLNAFIGAHPHGNVHVLEVDIADFRTLRNAAADAAKITNGTLDVLIHNAARLDGQNVLRTLLDYPSEEELHNEFMEAFEVNTLGGIHAVNAFLPLLRSGTNKKIIFMGGDAIRHDFIFKTQFTEMSCLSITKFGQKMTALKYAVQLKDEGFTVVTVSPGWVDTSATNVSAGARE</sequence>
<dbReference type="OrthoDB" id="9876299at2759"/>
<name>A0A165MMW9_9APHY</name>
<gene>
    <name evidence="1" type="ORF">DAEQUDRAFT_675985</name>
</gene>
<dbReference type="Proteomes" id="UP000076727">
    <property type="component" value="Unassembled WGS sequence"/>
</dbReference>